<dbReference type="EMBL" id="FRCR01000010">
    <property type="protein sequence ID" value="SHM71418.1"/>
    <property type="molecule type" value="Genomic_DNA"/>
</dbReference>
<organism evidence="1 2">
    <name type="scientific">Caldanaerovirga acetigignens</name>
    <dbReference type="NCBI Taxonomy" id="447595"/>
    <lineage>
        <taxon>Bacteria</taxon>
        <taxon>Bacillati</taxon>
        <taxon>Bacillota</taxon>
        <taxon>Clostridia</taxon>
        <taxon>Thermosediminibacterales</taxon>
        <taxon>Thermosediminibacteraceae</taxon>
        <taxon>Caldanaerovirga</taxon>
    </lineage>
</organism>
<keyword evidence="2" id="KW-1185">Reference proteome</keyword>
<gene>
    <name evidence="1" type="ORF">SAMN05660826_01742</name>
</gene>
<dbReference type="STRING" id="447595.SAMN05660826_01742"/>
<dbReference type="RefSeq" id="WP_073257572.1">
    <property type="nucleotide sequence ID" value="NZ_FRCR01000010.1"/>
</dbReference>
<sequence>MAVWKCSICGCEKEGRCKPKKCPQCEAKDTFVKVEDPKEEK</sequence>
<keyword evidence="1" id="KW-0347">Helicase</keyword>
<dbReference type="AlphaFoldDB" id="A0A1M7L245"/>
<dbReference type="SUPFAM" id="SSF57802">
    <property type="entry name" value="Rubredoxin-like"/>
    <property type="match status" value="1"/>
</dbReference>
<dbReference type="NCBIfam" id="NF045720">
    <property type="entry name" value="rubredox_RCKP"/>
    <property type="match status" value="1"/>
</dbReference>
<keyword evidence="1" id="KW-0067">ATP-binding</keyword>
<dbReference type="Proteomes" id="UP000184375">
    <property type="component" value="Unassembled WGS sequence"/>
</dbReference>
<keyword evidence="1" id="KW-0378">Hydrolase</keyword>
<evidence type="ECO:0000313" key="2">
    <source>
        <dbReference type="Proteomes" id="UP000184375"/>
    </source>
</evidence>
<name>A0A1M7L245_9FIRM</name>
<protein>
    <submittedName>
        <fullName evidence="1">Replication restart DNA helicase PriA</fullName>
    </submittedName>
</protein>
<dbReference type="OrthoDB" id="9799749at2"/>
<reference evidence="2" key="1">
    <citation type="submission" date="2016-11" db="EMBL/GenBank/DDBJ databases">
        <authorList>
            <person name="Varghese N."/>
            <person name="Submissions S."/>
        </authorList>
    </citation>
    <scope>NUCLEOTIDE SEQUENCE [LARGE SCALE GENOMIC DNA]</scope>
    <source>
        <strain evidence="2">DSM 18802</strain>
    </source>
</reference>
<evidence type="ECO:0000313" key="1">
    <source>
        <dbReference type="EMBL" id="SHM71418.1"/>
    </source>
</evidence>
<proteinExistence type="predicted"/>
<dbReference type="Gene3D" id="2.20.28.10">
    <property type="match status" value="1"/>
</dbReference>
<dbReference type="GO" id="GO:0004386">
    <property type="term" value="F:helicase activity"/>
    <property type="evidence" value="ECO:0007669"/>
    <property type="project" value="UniProtKB-KW"/>
</dbReference>
<accession>A0A1M7L245</accession>
<keyword evidence="1" id="KW-0547">Nucleotide-binding</keyword>
<dbReference type="InterPro" id="IPR054685">
    <property type="entry name" value="Rubredox_RCKP"/>
</dbReference>